<evidence type="ECO:0000313" key="11">
    <source>
        <dbReference type="Proteomes" id="UP000179245"/>
    </source>
</evidence>
<evidence type="ECO:0000256" key="4">
    <source>
        <dbReference type="ARBA" id="ARBA00022692"/>
    </source>
</evidence>
<keyword evidence="5 9" id="KW-0653">Protein transport</keyword>
<dbReference type="AlphaFoldDB" id="A0A1G2QQK8"/>
<dbReference type="NCBIfam" id="TIGR00810">
    <property type="entry name" value="secG"/>
    <property type="match status" value="1"/>
</dbReference>
<dbReference type="Proteomes" id="UP000179245">
    <property type="component" value="Unassembled WGS sequence"/>
</dbReference>
<dbReference type="InterPro" id="IPR004692">
    <property type="entry name" value="SecG"/>
</dbReference>
<evidence type="ECO:0000256" key="5">
    <source>
        <dbReference type="ARBA" id="ARBA00022927"/>
    </source>
</evidence>
<dbReference type="GO" id="GO:0015450">
    <property type="term" value="F:protein-transporting ATPase activity"/>
    <property type="evidence" value="ECO:0007669"/>
    <property type="project" value="UniProtKB-UniRule"/>
</dbReference>
<name>A0A1G2QQK8_9BACT</name>
<dbReference type="Pfam" id="PF03840">
    <property type="entry name" value="SecG"/>
    <property type="match status" value="1"/>
</dbReference>
<keyword evidence="4 9" id="KW-0812">Transmembrane</keyword>
<proteinExistence type="inferred from homology"/>
<dbReference type="EMBL" id="MHTO01000019">
    <property type="protein sequence ID" value="OHA62171.1"/>
    <property type="molecule type" value="Genomic_DNA"/>
</dbReference>
<dbReference type="STRING" id="1802443.A2117_02175"/>
<dbReference type="GO" id="GO:0005886">
    <property type="term" value="C:plasma membrane"/>
    <property type="evidence" value="ECO:0007669"/>
    <property type="project" value="UniProtKB-SubCell"/>
</dbReference>
<protein>
    <recommendedName>
        <fullName evidence="9">Protein-export membrane protein SecG</fullName>
    </recommendedName>
</protein>
<keyword evidence="3 9" id="KW-0813">Transport</keyword>
<feature type="transmembrane region" description="Helical" evidence="9">
    <location>
        <begin position="62"/>
        <end position="82"/>
    </location>
</feature>
<dbReference type="GO" id="GO:0009306">
    <property type="term" value="P:protein secretion"/>
    <property type="evidence" value="ECO:0007669"/>
    <property type="project" value="UniProtKB-UniRule"/>
</dbReference>
<comment type="function">
    <text evidence="9">Involved in protein export. Participates in an early event of protein translocation.</text>
</comment>
<evidence type="ECO:0000256" key="9">
    <source>
        <dbReference type="RuleBase" id="RU365087"/>
    </source>
</evidence>
<keyword evidence="8 9" id="KW-0472">Membrane</keyword>
<keyword evidence="7 9" id="KW-0811">Translocation</keyword>
<evidence type="ECO:0000256" key="3">
    <source>
        <dbReference type="ARBA" id="ARBA00022448"/>
    </source>
</evidence>
<evidence type="ECO:0000256" key="7">
    <source>
        <dbReference type="ARBA" id="ARBA00023010"/>
    </source>
</evidence>
<evidence type="ECO:0000256" key="2">
    <source>
        <dbReference type="ARBA" id="ARBA00008445"/>
    </source>
</evidence>
<gene>
    <name evidence="10" type="ORF">A2117_02175</name>
</gene>
<keyword evidence="9" id="KW-1003">Cell membrane</keyword>
<accession>A0A1G2QQK8</accession>
<evidence type="ECO:0000256" key="8">
    <source>
        <dbReference type="ARBA" id="ARBA00023136"/>
    </source>
</evidence>
<evidence type="ECO:0000256" key="1">
    <source>
        <dbReference type="ARBA" id="ARBA00004141"/>
    </source>
</evidence>
<keyword evidence="6 9" id="KW-1133">Transmembrane helix</keyword>
<feature type="transmembrane region" description="Helical" evidence="9">
    <location>
        <begin position="16"/>
        <end position="34"/>
    </location>
</feature>
<evidence type="ECO:0000313" key="10">
    <source>
        <dbReference type="EMBL" id="OHA62171.1"/>
    </source>
</evidence>
<comment type="subcellular location">
    <subcellularLocation>
        <location evidence="9">Cell membrane</location>
        <topology evidence="9">Multi-pass membrane protein</topology>
    </subcellularLocation>
    <subcellularLocation>
        <location evidence="1">Membrane</location>
        <topology evidence="1">Multi-pass membrane protein</topology>
    </subcellularLocation>
</comment>
<evidence type="ECO:0000256" key="6">
    <source>
        <dbReference type="ARBA" id="ARBA00022989"/>
    </source>
</evidence>
<reference evidence="10 11" key="1">
    <citation type="journal article" date="2016" name="Nat. Commun.">
        <title>Thousands of microbial genomes shed light on interconnected biogeochemical processes in an aquifer system.</title>
        <authorList>
            <person name="Anantharaman K."/>
            <person name="Brown C.T."/>
            <person name="Hug L.A."/>
            <person name="Sharon I."/>
            <person name="Castelle C.J."/>
            <person name="Probst A.J."/>
            <person name="Thomas B.C."/>
            <person name="Singh A."/>
            <person name="Wilkins M.J."/>
            <person name="Karaoz U."/>
            <person name="Brodie E.L."/>
            <person name="Williams K.H."/>
            <person name="Hubbard S.S."/>
            <person name="Banfield J.F."/>
        </authorList>
    </citation>
    <scope>NUCLEOTIDE SEQUENCE [LARGE SCALE GENOMIC DNA]</scope>
</reference>
<organism evidence="10 11">
    <name type="scientific">Candidatus Wildermuthbacteria bacterium GWA2_46_15</name>
    <dbReference type="NCBI Taxonomy" id="1802443"/>
    <lineage>
        <taxon>Bacteria</taxon>
        <taxon>Candidatus Wildermuthiibacteriota</taxon>
    </lineage>
</organism>
<sequence>MNLQNLVAALSQIKPFLPVIQIVIAVLLTSLVLLQPRGESLGSAFGQSFTGTGKLRGISKKIFFFTIFLGFIFIATALLNLLL</sequence>
<comment type="similarity">
    <text evidence="2 9">Belongs to the SecG family.</text>
</comment>
<comment type="caution">
    <text evidence="10">The sequence shown here is derived from an EMBL/GenBank/DDBJ whole genome shotgun (WGS) entry which is preliminary data.</text>
</comment>